<dbReference type="RefSeq" id="WP_108685183.1">
    <property type="nucleotide sequence ID" value="NZ_QCYK01000001.1"/>
</dbReference>
<sequence>MVTPLQLDAVFLFIKEKTELGALVNNNYIWNLYISKTPELGIDQLLFSDIINKLIKDGYVKEDFQNSYHLTVDGRNFKGYVWAAKWHNKLSAKNITEGIIYSLAVFGIVAILTFIYHLFFK</sequence>
<name>A0A2T7BLI4_9BACT</name>
<dbReference type="EMBL" id="QCYK01000001">
    <property type="protein sequence ID" value="PUZ28544.1"/>
    <property type="molecule type" value="Genomic_DNA"/>
</dbReference>
<dbReference type="Proteomes" id="UP000244450">
    <property type="component" value="Unassembled WGS sequence"/>
</dbReference>
<keyword evidence="1" id="KW-1133">Transmembrane helix</keyword>
<evidence type="ECO:0000313" key="2">
    <source>
        <dbReference type="EMBL" id="PUZ28544.1"/>
    </source>
</evidence>
<accession>A0A2T7BLI4</accession>
<keyword evidence="3" id="KW-1185">Reference proteome</keyword>
<evidence type="ECO:0000313" key="3">
    <source>
        <dbReference type="Proteomes" id="UP000244450"/>
    </source>
</evidence>
<reference evidence="2 3" key="1">
    <citation type="submission" date="2018-04" db="EMBL/GenBank/DDBJ databases">
        <title>Chitinophaga fuyangensis sp. nov., isolated from soil in a chemical factory.</title>
        <authorList>
            <person name="Chen K."/>
        </authorList>
    </citation>
    <scope>NUCLEOTIDE SEQUENCE [LARGE SCALE GENOMIC DNA]</scope>
    <source>
        <strain evidence="2 3">LY-1</strain>
    </source>
</reference>
<evidence type="ECO:0000256" key="1">
    <source>
        <dbReference type="SAM" id="Phobius"/>
    </source>
</evidence>
<feature type="transmembrane region" description="Helical" evidence="1">
    <location>
        <begin position="99"/>
        <end position="119"/>
    </location>
</feature>
<dbReference type="OrthoDB" id="1449308at2"/>
<comment type="caution">
    <text evidence="2">The sequence shown here is derived from an EMBL/GenBank/DDBJ whole genome shotgun (WGS) entry which is preliminary data.</text>
</comment>
<proteinExistence type="predicted"/>
<gene>
    <name evidence="2" type="ORF">DCC81_03420</name>
</gene>
<organism evidence="2 3">
    <name type="scientific">Chitinophaga parva</name>
    <dbReference type="NCBI Taxonomy" id="2169414"/>
    <lineage>
        <taxon>Bacteria</taxon>
        <taxon>Pseudomonadati</taxon>
        <taxon>Bacteroidota</taxon>
        <taxon>Chitinophagia</taxon>
        <taxon>Chitinophagales</taxon>
        <taxon>Chitinophagaceae</taxon>
        <taxon>Chitinophaga</taxon>
    </lineage>
</organism>
<protein>
    <submittedName>
        <fullName evidence="2">Uncharacterized protein</fullName>
    </submittedName>
</protein>
<keyword evidence="1" id="KW-0812">Transmembrane</keyword>
<keyword evidence="1" id="KW-0472">Membrane</keyword>
<dbReference type="AlphaFoldDB" id="A0A2T7BLI4"/>